<keyword evidence="2" id="KW-1185">Reference proteome</keyword>
<name>A0ACB8WLG1_9TELE</name>
<dbReference type="EMBL" id="CM041538">
    <property type="protein sequence ID" value="KAI3368657.1"/>
    <property type="molecule type" value="Genomic_DNA"/>
</dbReference>
<accession>A0ACB8WLG1</accession>
<gene>
    <name evidence="1" type="ORF">L3Q82_025668</name>
</gene>
<protein>
    <submittedName>
        <fullName evidence="1">Uncharacterized protein</fullName>
    </submittedName>
</protein>
<evidence type="ECO:0000313" key="2">
    <source>
        <dbReference type="Proteomes" id="UP000831701"/>
    </source>
</evidence>
<organism evidence="1 2">
    <name type="scientific">Scortum barcoo</name>
    <name type="common">barcoo grunter</name>
    <dbReference type="NCBI Taxonomy" id="214431"/>
    <lineage>
        <taxon>Eukaryota</taxon>
        <taxon>Metazoa</taxon>
        <taxon>Chordata</taxon>
        <taxon>Craniata</taxon>
        <taxon>Vertebrata</taxon>
        <taxon>Euteleostomi</taxon>
        <taxon>Actinopterygii</taxon>
        <taxon>Neopterygii</taxon>
        <taxon>Teleostei</taxon>
        <taxon>Neoteleostei</taxon>
        <taxon>Acanthomorphata</taxon>
        <taxon>Eupercaria</taxon>
        <taxon>Centrarchiformes</taxon>
        <taxon>Terapontoidei</taxon>
        <taxon>Terapontidae</taxon>
        <taxon>Scortum</taxon>
    </lineage>
</organism>
<feature type="non-terminal residue" evidence="1">
    <location>
        <position position="153"/>
    </location>
</feature>
<proteinExistence type="predicted"/>
<comment type="caution">
    <text evidence="1">The sequence shown here is derived from an EMBL/GenBank/DDBJ whole genome shotgun (WGS) entry which is preliminary data.</text>
</comment>
<dbReference type="Proteomes" id="UP000831701">
    <property type="component" value="Chromosome 8"/>
</dbReference>
<sequence length="153" mass="17638">MEQLMDEVRKVRGLNRNLRLQYQDRDFGDALVNLTSTAVLEDLATLKVIPITDDFSQGLKLTINAKFMGITTVPLQPRLVASLDKHHNKMIEIFRSKRGAVKEKTWNKLKVVDQVVQRDEAETELERCTMAVFVIREEEDPLQPPHDIEIVIE</sequence>
<reference evidence="1" key="1">
    <citation type="submission" date="2022-04" db="EMBL/GenBank/DDBJ databases">
        <title>Jade perch genome.</title>
        <authorList>
            <person name="Chao B."/>
        </authorList>
    </citation>
    <scope>NUCLEOTIDE SEQUENCE</scope>
    <source>
        <strain evidence="1">CB-2022</strain>
    </source>
</reference>
<evidence type="ECO:0000313" key="1">
    <source>
        <dbReference type="EMBL" id="KAI3368657.1"/>
    </source>
</evidence>